<feature type="active site" description="Nucleophile" evidence="3">
    <location>
        <position position="196"/>
    </location>
</feature>
<dbReference type="Gene3D" id="3.20.110.10">
    <property type="entry name" value="Glycoside hydrolase 38, N terminal domain"/>
    <property type="match status" value="1"/>
</dbReference>
<evidence type="ECO:0000256" key="5">
    <source>
        <dbReference type="RuleBase" id="RU361196"/>
    </source>
</evidence>
<gene>
    <name evidence="8" type="ORF">BRCON_1286</name>
</gene>
<dbReference type="Pfam" id="PF09210">
    <property type="entry name" value="BE_C"/>
    <property type="match status" value="1"/>
</dbReference>
<dbReference type="GO" id="GO:0005576">
    <property type="term" value="C:extracellular region"/>
    <property type="evidence" value="ECO:0007669"/>
    <property type="project" value="TreeGrafter"/>
</dbReference>
<dbReference type="InterPro" id="IPR027291">
    <property type="entry name" value="Glyco_hydro_38_N_sf"/>
</dbReference>
<dbReference type="PANTHER" id="PTHR41695:SF1">
    <property type="entry name" value="1,4-ALPHA-GLUCAN BRANCHING ENZYME TK1436"/>
    <property type="match status" value="1"/>
</dbReference>
<evidence type="ECO:0000256" key="4">
    <source>
        <dbReference type="PIRSR" id="PIRSR640042-2"/>
    </source>
</evidence>
<dbReference type="InterPro" id="IPR040042">
    <property type="entry name" value="Branching_enz_MT3115-like"/>
</dbReference>
<evidence type="ECO:0000313" key="9">
    <source>
        <dbReference type="Proteomes" id="UP000262583"/>
    </source>
</evidence>
<evidence type="ECO:0000256" key="3">
    <source>
        <dbReference type="PIRSR" id="PIRSR640042-1"/>
    </source>
</evidence>
<keyword evidence="2 5" id="KW-0119">Carbohydrate metabolism</keyword>
<evidence type="ECO:0000313" key="8">
    <source>
        <dbReference type="EMBL" id="AXA36063.1"/>
    </source>
</evidence>
<evidence type="ECO:0000256" key="2">
    <source>
        <dbReference type="ARBA" id="ARBA00023277"/>
    </source>
</evidence>
<feature type="active site" description="Proton donor" evidence="3">
    <location>
        <position position="357"/>
    </location>
</feature>
<dbReference type="Pfam" id="PF03065">
    <property type="entry name" value="Glyco_hydro_57"/>
    <property type="match status" value="1"/>
</dbReference>
<feature type="binding site" evidence="4">
    <location>
        <position position="411"/>
    </location>
    <ligand>
        <name>substrate</name>
    </ligand>
</feature>
<dbReference type="InterPro" id="IPR028995">
    <property type="entry name" value="Glyco_hydro_57/38_cen_sf"/>
</dbReference>
<comment type="similarity">
    <text evidence="1 5">Belongs to the glycosyl hydrolase 57 family.</text>
</comment>
<sequence>MPTPQKNPKGYLCLVLHAHLPFVRHPEYEDFLEEDWLYEAITETYVPLLNMMNGLMRDGVDFRLTMSLTPPLVAMLTDDLLQTRYVRHIERLIELAEKECVRTRFQPEFYPLAQMYLRKFTECRRVFVDQYQRNIVQGFKALQDAGKLEIITCGATHGFMPLMEINKNAVRAQVAVGRQAYEVAFGRPPRGIWNGECGYYPGLDEVLAQNGIRFFFVDAHGILHASKRPKYGVYAPLYCPSGVAAFGRDPESSKSVWSAEEGYPGDFNYREFYRDIGFDLDYDYIRPYIHESGLRINTGIKYYRITGKTPHKEPYNEQWALETAARHAGNFMFNREKQVEYLASLMDRRPIIVSPYDAELFGHWWYEGPDFLNFLLRKIHYDQQTLALITPSEYLEIYPKNQVAVPSLSSWGHKGYCEVWLEGSNDWIYRHLHKAADRMVELANEFKPTGDPLLTRALNQAARELLLAQSSDWAFIMKTRTMVEYAVRRTKEHVAAFTDLYHMIKRREVDESYLRRLEERHNIFPFIDFRVYAD</sequence>
<dbReference type="SUPFAM" id="SSF88688">
    <property type="entry name" value="Families 57/38 glycoside transferase middle domain"/>
    <property type="match status" value="1"/>
</dbReference>
<protein>
    <submittedName>
        <fullName evidence="8">Glycogen branching enzyme, GH-57-type, archaeal</fullName>
    </submittedName>
</protein>
<reference evidence="8 9" key="1">
    <citation type="submission" date="2018-05" db="EMBL/GenBank/DDBJ databases">
        <title>A metagenomic window into the 2 km-deep terrestrial subsurface aquifer revealed taxonomically and functionally diverse microbial community comprising novel uncultured bacterial lineages.</title>
        <authorList>
            <person name="Kadnikov V.V."/>
            <person name="Mardanov A.V."/>
            <person name="Beletsky A.V."/>
            <person name="Banks D."/>
            <person name="Pimenov N.V."/>
            <person name="Frank Y.A."/>
            <person name="Karnachuk O.V."/>
            <person name="Ravin N.V."/>
        </authorList>
    </citation>
    <scope>NUCLEOTIDE SEQUENCE [LARGE SCALE GENOMIC DNA]</scope>
    <source>
        <strain evidence="8">BY</strain>
    </source>
</reference>
<dbReference type="Proteomes" id="UP000262583">
    <property type="component" value="Chromosome"/>
</dbReference>
<name>A0A2Z4Y6B3_SUMC1</name>
<dbReference type="PANTHER" id="PTHR41695">
    <property type="entry name" value="1,4-ALPHA-GLUCAN BRANCHING ENZYME RV3031-RELATED"/>
    <property type="match status" value="1"/>
</dbReference>
<dbReference type="KEGG" id="schv:BRCON_1286"/>
<dbReference type="InterPro" id="IPR004300">
    <property type="entry name" value="Glyco_hydro_57_N"/>
</dbReference>
<dbReference type="InterPro" id="IPR037090">
    <property type="entry name" value="57_glycoside_trans_central"/>
</dbReference>
<dbReference type="GO" id="GO:0003844">
    <property type="term" value="F:1,4-alpha-glucan branching enzyme activity"/>
    <property type="evidence" value="ECO:0007669"/>
    <property type="project" value="InterPro"/>
</dbReference>
<proteinExistence type="inferred from homology"/>
<accession>A0A2Z4Y6B3</accession>
<feature type="binding site" evidence="4">
    <location>
        <position position="472"/>
    </location>
    <ligand>
        <name>substrate</name>
    </ligand>
</feature>
<dbReference type="CDD" id="cd10792">
    <property type="entry name" value="GH57N_AmyC_like"/>
    <property type="match status" value="1"/>
</dbReference>
<feature type="domain" description="Glycoside hydrolase family 57 N-terminal" evidence="6">
    <location>
        <begin position="14"/>
        <end position="402"/>
    </location>
</feature>
<dbReference type="InterPro" id="IPR011330">
    <property type="entry name" value="Glyco_hydro/deAcase_b/a-brl"/>
</dbReference>
<dbReference type="SUPFAM" id="SSF88713">
    <property type="entry name" value="Glycoside hydrolase/deacetylase"/>
    <property type="match status" value="1"/>
</dbReference>
<evidence type="ECO:0000259" key="6">
    <source>
        <dbReference type="Pfam" id="PF03065"/>
    </source>
</evidence>
<evidence type="ECO:0000256" key="1">
    <source>
        <dbReference type="ARBA" id="ARBA00006821"/>
    </source>
</evidence>
<feature type="binding site" evidence="4">
    <location>
        <position position="265"/>
    </location>
    <ligand>
        <name>substrate</name>
    </ligand>
</feature>
<evidence type="ECO:0000259" key="7">
    <source>
        <dbReference type="Pfam" id="PF09210"/>
    </source>
</evidence>
<dbReference type="GO" id="GO:0030979">
    <property type="term" value="P:alpha-glucan biosynthetic process"/>
    <property type="evidence" value="ECO:0007669"/>
    <property type="project" value="InterPro"/>
</dbReference>
<feature type="binding site" evidence="4">
    <location>
        <position position="248"/>
    </location>
    <ligand>
        <name>substrate</name>
    </ligand>
</feature>
<organism evidence="8 9">
    <name type="scientific">Sumerlaea chitinivorans</name>
    <dbReference type="NCBI Taxonomy" id="2250252"/>
    <lineage>
        <taxon>Bacteria</taxon>
        <taxon>Candidatus Sumerlaeota</taxon>
        <taxon>Candidatus Sumerlaeia</taxon>
        <taxon>Candidatus Sumerlaeales</taxon>
        <taxon>Candidatus Sumerlaeaceae</taxon>
        <taxon>Candidatus Sumerlaea</taxon>
    </lineage>
</organism>
<dbReference type="EMBL" id="CP030759">
    <property type="protein sequence ID" value="AXA36063.1"/>
    <property type="molecule type" value="Genomic_DNA"/>
</dbReference>
<feature type="domain" description="1,4-alpha-glucan branching enzyme C-terminal" evidence="7">
    <location>
        <begin position="431"/>
        <end position="532"/>
    </location>
</feature>
<dbReference type="InterPro" id="IPR015293">
    <property type="entry name" value="BE_C"/>
</dbReference>
<dbReference type="Gene3D" id="1.20.1430.10">
    <property type="entry name" value="Families 57/38 glycoside transferase, middle domain"/>
    <property type="match status" value="1"/>
</dbReference>
<dbReference type="AlphaFoldDB" id="A0A2Z4Y6B3"/>